<gene>
    <name evidence="2" type="ORF">ABT58_15495</name>
</gene>
<evidence type="ECO:0000313" key="2">
    <source>
        <dbReference type="EMBL" id="KLU99869.1"/>
    </source>
</evidence>
<dbReference type="AlphaFoldDB" id="A0A0J1GJL2"/>
<protein>
    <submittedName>
        <fullName evidence="2">Uncharacterized protein</fullName>
    </submittedName>
</protein>
<organism evidence="2 3">
    <name type="scientific">Photobacterium aphoticum</name>
    <dbReference type="NCBI Taxonomy" id="754436"/>
    <lineage>
        <taxon>Bacteria</taxon>
        <taxon>Pseudomonadati</taxon>
        <taxon>Pseudomonadota</taxon>
        <taxon>Gammaproteobacteria</taxon>
        <taxon>Vibrionales</taxon>
        <taxon>Vibrionaceae</taxon>
        <taxon>Photobacterium</taxon>
    </lineage>
</organism>
<proteinExistence type="predicted"/>
<name>A0A0J1GJL2_9GAMM</name>
<reference evidence="2 3" key="1">
    <citation type="submission" date="2015-05" db="EMBL/GenBank/DDBJ databases">
        <title>Photobacterium galathea sp. nov.</title>
        <authorList>
            <person name="Machado H."/>
            <person name="Gram L."/>
        </authorList>
    </citation>
    <scope>NUCLEOTIDE SEQUENCE [LARGE SCALE GENOMIC DNA]</scope>
    <source>
        <strain evidence="2 3">DSM 25995</strain>
    </source>
</reference>
<evidence type="ECO:0000256" key="1">
    <source>
        <dbReference type="SAM" id="Coils"/>
    </source>
</evidence>
<sequence>MEYDFKSHPLLQLTQATQPEAIIKQFQAMMLAGKAVESITVASTKQAIEQSYQHSVKLLEAMDKQFQTNTDKQQALLFPFDVMDQFTRQISEQWKMLAGLSVASVADLQADLEQHKKVVLELNATIESLETALQSRTAEVEAAEAEANKAVKAKQVAQRNGRKLKAELEASAEQVKALEAQISELEATCEQHKSDNVTLTELQDEQEKTITALQADLATVKNQQQQQQQQQQGA</sequence>
<feature type="coiled-coil region" evidence="1">
    <location>
        <begin position="105"/>
        <end position="230"/>
    </location>
</feature>
<comment type="caution">
    <text evidence="2">The sequence shown here is derived from an EMBL/GenBank/DDBJ whole genome shotgun (WGS) entry which is preliminary data.</text>
</comment>
<evidence type="ECO:0000313" key="3">
    <source>
        <dbReference type="Proteomes" id="UP000036426"/>
    </source>
</evidence>
<dbReference type="EMBL" id="LDOV01000027">
    <property type="protein sequence ID" value="KLU99869.1"/>
    <property type="molecule type" value="Genomic_DNA"/>
</dbReference>
<dbReference type="Proteomes" id="UP000036426">
    <property type="component" value="Unassembled WGS sequence"/>
</dbReference>
<dbReference type="PATRIC" id="fig|754436.4.peg.3283"/>
<accession>A0A0J1GJL2</accession>
<keyword evidence="3" id="KW-1185">Reference proteome</keyword>
<keyword evidence="1" id="KW-0175">Coiled coil</keyword>